<evidence type="ECO:0000256" key="3">
    <source>
        <dbReference type="ARBA" id="ARBA00022692"/>
    </source>
</evidence>
<comment type="subcellular location">
    <subcellularLocation>
        <location evidence="1">Cell membrane</location>
        <topology evidence="1">Multi-pass membrane protein</topology>
    </subcellularLocation>
</comment>
<gene>
    <name evidence="7" type="ORF">SAMN05444363_2851</name>
</gene>
<keyword evidence="8" id="KW-1185">Reference proteome</keyword>
<evidence type="ECO:0000313" key="7">
    <source>
        <dbReference type="EMBL" id="SHJ16011.1"/>
    </source>
</evidence>
<proteinExistence type="predicted"/>
<dbReference type="OrthoDB" id="9342487at2"/>
<feature type="transmembrane region" description="Helical" evidence="6">
    <location>
        <begin position="186"/>
        <end position="204"/>
    </location>
</feature>
<evidence type="ECO:0000256" key="5">
    <source>
        <dbReference type="ARBA" id="ARBA00023136"/>
    </source>
</evidence>
<feature type="transmembrane region" description="Helical" evidence="6">
    <location>
        <begin position="110"/>
        <end position="132"/>
    </location>
</feature>
<keyword evidence="3 6" id="KW-0812">Transmembrane</keyword>
<feature type="transmembrane region" description="Helical" evidence="6">
    <location>
        <begin position="152"/>
        <end position="174"/>
    </location>
</feature>
<accession>A0A1M6H1C0</accession>
<evidence type="ECO:0000313" key="8">
    <source>
        <dbReference type="Proteomes" id="UP000184488"/>
    </source>
</evidence>
<evidence type="ECO:0000256" key="1">
    <source>
        <dbReference type="ARBA" id="ARBA00004651"/>
    </source>
</evidence>
<dbReference type="Pfam" id="PF01810">
    <property type="entry name" value="LysE"/>
    <property type="match status" value="1"/>
</dbReference>
<protein>
    <submittedName>
        <fullName evidence="7">LysE type translocator</fullName>
    </submittedName>
</protein>
<dbReference type="RefSeq" id="WP_073312167.1">
    <property type="nucleotide sequence ID" value="NZ_FQZI01000006.1"/>
</dbReference>
<reference evidence="8" key="1">
    <citation type="submission" date="2016-11" db="EMBL/GenBank/DDBJ databases">
        <authorList>
            <person name="Varghese N."/>
            <person name="Submissions S."/>
        </authorList>
    </citation>
    <scope>NUCLEOTIDE SEQUENCE [LARGE SCALE GENOMIC DNA]</scope>
    <source>
        <strain evidence="8">DSM 18829</strain>
    </source>
</reference>
<dbReference type="InterPro" id="IPR001123">
    <property type="entry name" value="LeuE-type"/>
</dbReference>
<evidence type="ECO:0000256" key="6">
    <source>
        <dbReference type="SAM" id="Phobius"/>
    </source>
</evidence>
<feature type="transmembrane region" description="Helical" evidence="6">
    <location>
        <begin position="12"/>
        <end position="33"/>
    </location>
</feature>
<feature type="transmembrane region" description="Helical" evidence="6">
    <location>
        <begin position="72"/>
        <end position="90"/>
    </location>
</feature>
<evidence type="ECO:0000256" key="4">
    <source>
        <dbReference type="ARBA" id="ARBA00022989"/>
    </source>
</evidence>
<dbReference type="AlphaFoldDB" id="A0A1M6H1C0"/>
<keyword evidence="5 6" id="KW-0472">Membrane</keyword>
<organism evidence="7 8">
    <name type="scientific">Flavobacterium terrae</name>
    <dbReference type="NCBI Taxonomy" id="415425"/>
    <lineage>
        <taxon>Bacteria</taxon>
        <taxon>Pseudomonadati</taxon>
        <taxon>Bacteroidota</taxon>
        <taxon>Flavobacteriia</taxon>
        <taxon>Flavobacteriales</taxon>
        <taxon>Flavobacteriaceae</taxon>
        <taxon>Flavobacterium</taxon>
    </lineage>
</organism>
<keyword evidence="2" id="KW-1003">Cell membrane</keyword>
<dbReference type="GO" id="GO:0006865">
    <property type="term" value="P:amino acid transport"/>
    <property type="evidence" value="ECO:0007669"/>
    <property type="project" value="InterPro"/>
</dbReference>
<feature type="transmembrane region" description="Helical" evidence="6">
    <location>
        <begin position="39"/>
        <end position="60"/>
    </location>
</feature>
<name>A0A1M6H1C0_9FLAO</name>
<evidence type="ECO:0000256" key="2">
    <source>
        <dbReference type="ARBA" id="ARBA00022475"/>
    </source>
</evidence>
<sequence>MNNQLKNTIAGFAISFIGSIPLGYLNLIGLQYYEKERLAPTLLFLLGVVVIESVVIYVTAKGASKIALQPQLKTKISIFSISFLLLLAYLSRPTALQESTYPTVPFFNFIQFPLLTGIVLSSLNFAQIPFWLSWNVYMLNEKYVTPQHNGLLWYTFGAVAGTFTGMLCLIIALHKTASYTQFSWQKYIPLIFIGLALWQIVVLIKNKIMSPEKA</sequence>
<dbReference type="EMBL" id="FQZI01000006">
    <property type="protein sequence ID" value="SHJ16011.1"/>
    <property type="molecule type" value="Genomic_DNA"/>
</dbReference>
<dbReference type="Proteomes" id="UP000184488">
    <property type="component" value="Unassembled WGS sequence"/>
</dbReference>
<keyword evidence="4 6" id="KW-1133">Transmembrane helix</keyword>
<dbReference type="STRING" id="415425.SAMN05444363_2851"/>
<dbReference type="GO" id="GO:0005886">
    <property type="term" value="C:plasma membrane"/>
    <property type="evidence" value="ECO:0007669"/>
    <property type="project" value="UniProtKB-SubCell"/>
</dbReference>